<dbReference type="GO" id="GO:0009696">
    <property type="term" value="P:salicylic acid metabolic process"/>
    <property type="evidence" value="ECO:0007669"/>
    <property type="project" value="TreeGrafter"/>
</dbReference>
<dbReference type="SUPFAM" id="SSF53474">
    <property type="entry name" value="alpha/beta-Hydrolases"/>
    <property type="match status" value="1"/>
</dbReference>
<gene>
    <name evidence="2" type="ORF">K2173_006124</name>
</gene>
<dbReference type="InterPro" id="IPR029058">
    <property type="entry name" value="AB_hydrolase_fold"/>
</dbReference>
<dbReference type="Gene3D" id="3.40.50.1820">
    <property type="entry name" value="alpha/beta hydrolase"/>
    <property type="match status" value="1"/>
</dbReference>
<dbReference type="AlphaFoldDB" id="A0AAV8TEH2"/>
<sequence>MAERQRHFVLVHGAWCWYKVAALLKSAGHKVTALDLAASGIHFKQPLTNFLMSLPSEERVIVVGHSMGGLGSSVAVERFPEKISVVVFATAVMPGPDFSYTAISEEFHSTVDSFMDSHYRYDDGPNSPPSSVLFGPNFLATKFYQLSPPEQKLKQCLPRRNSVPRVYILCGQDKIINEDLQKWMIQNNPVDEVEVISGSDHMVMFSKPEELCLCLLRIAKRYF</sequence>
<protein>
    <recommendedName>
        <fullName evidence="1">AB hydrolase-1 domain-containing protein</fullName>
    </recommendedName>
</protein>
<dbReference type="InterPro" id="IPR045889">
    <property type="entry name" value="MES/HNL"/>
</dbReference>
<proteinExistence type="predicted"/>
<dbReference type="GO" id="GO:0080031">
    <property type="term" value="F:methyl salicylate esterase activity"/>
    <property type="evidence" value="ECO:0007669"/>
    <property type="project" value="TreeGrafter"/>
</dbReference>
<dbReference type="PANTHER" id="PTHR10992:SF1066">
    <property type="entry name" value="METHYL JASMONATE ESTERASE 1"/>
    <property type="match status" value="1"/>
</dbReference>
<dbReference type="GO" id="GO:0080030">
    <property type="term" value="F:methyl indole-3-acetate esterase activity"/>
    <property type="evidence" value="ECO:0007669"/>
    <property type="project" value="TreeGrafter"/>
</dbReference>
<evidence type="ECO:0000313" key="3">
    <source>
        <dbReference type="Proteomes" id="UP001159364"/>
    </source>
</evidence>
<dbReference type="PANTHER" id="PTHR10992">
    <property type="entry name" value="METHYLESTERASE FAMILY MEMBER"/>
    <property type="match status" value="1"/>
</dbReference>
<keyword evidence="3" id="KW-1185">Reference proteome</keyword>
<organism evidence="2 3">
    <name type="scientific">Erythroxylum novogranatense</name>
    <dbReference type="NCBI Taxonomy" id="1862640"/>
    <lineage>
        <taxon>Eukaryota</taxon>
        <taxon>Viridiplantae</taxon>
        <taxon>Streptophyta</taxon>
        <taxon>Embryophyta</taxon>
        <taxon>Tracheophyta</taxon>
        <taxon>Spermatophyta</taxon>
        <taxon>Magnoliopsida</taxon>
        <taxon>eudicotyledons</taxon>
        <taxon>Gunneridae</taxon>
        <taxon>Pentapetalae</taxon>
        <taxon>rosids</taxon>
        <taxon>fabids</taxon>
        <taxon>Malpighiales</taxon>
        <taxon>Erythroxylaceae</taxon>
        <taxon>Erythroxylum</taxon>
    </lineage>
</organism>
<evidence type="ECO:0000313" key="2">
    <source>
        <dbReference type="EMBL" id="KAJ8764384.1"/>
    </source>
</evidence>
<name>A0AAV8TEH2_9ROSI</name>
<reference evidence="2 3" key="1">
    <citation type="submission" date="2021-09" db="EMBL/GenBank/DDBJ databases">
        <title>Genomic insights and catalytic innovation underlie evolution of tropane alkaloids biosynthesis.</title>
        <authorList>
            <person name="Wang Y.-J."/>
            <person name="Tian T."/>
            <person name="Huang J.-P."/>
            <person name="Huang S.-X."/>
        </authorList>
    </citation>
    <scope>NUCLEOTIDE SEQUENCE [LARGE SCALE GENOMIC DNA]</scope>
    <source>
        <strain evidence="2">KIB-2018</strain>
        <tissue evidence="2">Leaf</tissue>
    </source>
</reference>
<dbReference type="InterPro" id="IPR000073">
    <property type="entry name" value="AB_hydrolase_1"/>
</dbReference>
<feature type="domain" description="AB hydrolase-1" evidence="1">
    <location>
        <begin position="8"/>
        <end position="211"/>
    </location>
</feature>
<dbReference type="GO" id="GO:0080032">
    <property type="term" value="F:methyl jasmonate esterase activity"/>
    <property type="evidence" value="ECO:0007669"/>
    <property type="project" value="TreeGrafter"/>
</dbReference>
<dbReference type="GO" id="GO:0009694">
    <property type="term" value="P:jasmonic acid metabolic process"/>
    <property type="evidence" value="ECO:0007669"/>
    <property type="project" value="TreeGrafter"/>
</dbReference>
<dbReference type="Proteomes" id="UP001159364">
    <property type="component" value="Linkage Group LG05"/>
</dbReference>
<dbReference type="EMBL" id="JAIWQS010000005">
    <property type="protein sequence ID" value="KAJ8764384.1"/>
    <property type="molecule type" value="Genomic_DNA"/>
</dbReference>
<accession>A0AAV8TEH2</accession>
<comment type="caution">
    <text evidence="2">The sequence shown here is derived from an EMBL/GenBank/DDBJ whole genome shotgun (WGS) entry which is preliminary data.</text>
</comment>
<dbReference type="Pfam" id="PF12697">
    <property type="entry name" value="Abhydrolase_6"/>
    <property type="match status" value="1"/>
</dbReference>
<evidence type="ECO:0000259" key="1">
    <source>
        <dbReference type="Pfam" id="PF12697"/>
    </source>
</evidence>